<feature type="domain" description="Dynamin-type G" evidence="3">
    <location>
        <begin position="29"/>
        <end position="342"/>
    </location>
</feature>
<dbReference type="GO" id="GO:0008017">
    <property type="term" value="F:microtubule binding"/>
    <property type="evidence" value="ECO:0007669"/>
    <property type="project" value="TreeGrafter"/>
</dbReference>
<dbReference type="OrthoDB" id="415706at2759"/>
<dbReference type="EMBL" id="CP086363">
    <property type="protein sequence ID" value="UNI23801.1"/>
    <property type="molecule type" value="Genomic_DNA"/>
</dbReference>
<dbReference type="Proteomes" id="UP000829364">
    <property type="component" value="Chromosome 10"/>
</dbReference>
<evidence type="ECO:0000259" key="3">
    <source>
        <dbReference type="PROSITE" id="PS51718"/>
    </source>
</evidence>
<dbReference type="GO" id="GO:0006897">
    <property type="term" value="P:endocytosis"/>
    <property type="evidence" value="ECO:0007669"/>
    <property type="project" value="TreeGrafter"/>
</dbReference>
<dbReference type="InterPro" id="IPR001401">
    <property type="entry name" value="Dynamin_GTPase"/>
</dbReference>
<protein>
    <submittedName>
        <fullName evidence="4">Uncharacterized protein</fullName>
    </submittedName>
</protein>
<dbReference type="GO" id="GO:0016020">
    <property type="term" value="C:membrane"/>
    <property type="evidence" value="ECO:0007669"/>
    <property type="project" value="TreeGrafter"/>
</dbReference>
<evidence type="ECO:0000256" key="1">
    <source>
        <dbReference type="SAM" id="MobiDB-lite"/>
    </source>
</evidence>
<dbReference type="PANTHER" id="PTHR11566">
    <property type="entry name" value="DYNAMIN"/>
    <property type="match status" value="1"/>
</dbReference>
<name>A0A9Q8QR60_9HYPO</name>
<dbReference type="InterPro" id="IPR045063">
    <property type="entry name" value="Dynamin_N"/>
</dbReference>
<evidence type="ECO:0000313" key="4">
    <source>
        <dbReference type="EMBL" id="UNI23801.1"/>
    </source>
</evidence>
<evidence type="ECO:0000313" key="5">
    <source>
        <dbReference type="Proteomes" id="UP000829364"/>
    </source>
</evidence>
<dbReference type="AlphaFoldDB" id="A0A9Q8QR60"/>
<keyword evidence="5" id="KW-1185">Reference proteome</keyword>
<dbReference type="Gene3D" id="1.20.120.1240">
    <property type="entry name" value="Dynamin, middle domain"/>
    <property type="match status" value="1"/>
</dbReference>
<dbReference type="InterPro" id="IPR022812">
    <property type="entry name" value="Dynamin"/>
</dbReference>
<dbReference type="KEGG" id="ptkz:JDV02_009598"/>
<accession>A0A9Q8QR60</accession>
<dbReference type="Pfam" id="PF00350">
    <property type="entry name" value="Dynamin_N"/>
    <property type="match status" value="1"/>
</dbReference>
<dbReference type="PROSITE" id="PS51718">
    <property type="entry name" value="G_DYNAMIN_2"/>
    <property type="match status" value="1"/>
</dbReference>
<organism evidence="4 5">
    <name type="scientific">Purpureocillium takamizusanense</name>
    <dbReference type="NCBI Taxonomy" id="2060973"/>
    <lineage>
        <taxon>Eukaryota</taxon>
        <taxon>Fungi</taxon>
        <taxon>Dikarya</taxon>
        <taxon>Ascomycota</taxon>
        <taxon>Pezizomycotina</taxon>
        <taxon>Sordariomycetes</taxon>
        <taxon>Hypocreomycetidae</taxon>
        <taxon>Hypocreales</taxon>
        <taxon>Ophiocordycipitaceae</taxon>
        <taxon>Purpureocillium</taxon>
    </lineage>
</organism>
<dbReference type="GO" id="GO:0003924">
    <property type="term" value="F:GTPase activity"/>
    <property type="evidence" value="ECO:0007669"/>
    <property type="project" value="InterPro"/>
</dbReference>
<feature type="domain" description="GED" evidence="2">
    <location>
        <begin position="584"/>
        <end position="671"/>
    </location>
</feature>
<dbReference type="PANTHER" id="PTHR11566:SF215">
    <property type="entry name" value="DYNAMIN GTPASE"/>
    <property type="match status" value="1"/>
</dbReference>
<reference evidence="4" key="1">
    <citation type="submission" date="2021-11" db="EMBL/GenBank/DDBJ databases">
        <title>Purpureocillium_takamizusanense_genome.</title>
        <authorList>
            <person name="Nguyen N.-H."/>
        </authorList>
    </citation>
    <scope>NUCLEOTIDE SEQUENCE</scope>
    <source>
        <strain evidence="4">PT3</strain>
    </source>
</reference>
<dbReference type="GO" id="GO:0016559">
    <property type="term" value="P:peroxisome fission"/>
    <property type="evidence" value="ECO:0007669"/>
    <property type="project" value="TreeGrafter"/>
</dbReference>
<dbReference type="SUPFAM" id="SSF52540">
    <property type="entry name" value="P-loop containing nucleoside triphosphate hydrolases"/>
    <property type="match status" value="1"/>
</dbReference>
<dbReference type="InterPro" id="IPR027417">
    <property type="entry name" value="P-loop_NTPase"/>
</dbReference>
<dbReference type="GO" id="GO:0005874">
    <property type="term" value="C:microtubule"/>
    <property type="evidence" value="ECO:0007669"/>
    <property type="project" value="TreeGrafter"/>
</dbReference>
<dbReference type="PRINTS" id="PR00195">
    <property type="entry name" value="DYNAMIN"/>
</dbReference>
<feature type="compositionally biased region" description="Acidic residues" evidence="1">
    <location>
        <begin position="362"/>
        <end position="381"/>
    </location>
</feature>
<dbReference type="Gene3D" id="3.40.50.300">
    <property type="entry name" value="P-loop containing nucleotide triphosphate hydrolases"/>
    <property type="match status" value="1"/>
</dbReference>
<dbReference type="SMART" id="SM00053">
    <property type="entry name" value="DYNc"/>
    <property type="match status" value="1"/>
</dbReference>
<proteinExistence type="predicted"/>
<dbReference type="CDD" id="cd08771">
    <property type="entry name" value="DLP_1"/>
    <property type="match status" value="1"/>
</dbReference>
<sequence>MSNGILNGLTSPSRLQKIDQLREKNVGKHLPLPQLVVVGDQSSGKSSLLETLTGIPFPRGQELCTRYATQISHRRDELESINISIIPGPQATPSEKSRLEEYRKSVKSTTDLHAQFEAILDEVNIHMGVRTSKNKQGDKTFSEDVLKIEKCGPDEDYLTVIDVPGIFRKITEGITTERDKELVSNMVKDYIRDDRTVILAVLPSNVDVTTQEILALAEEYDKEGERTLGVLTKPDLVTEHSAKAVVCNLVEGKRHPLNLGYYVVRNRGETRQMLDETRQALVELGQSRQTEREQQQYLVTIASTFQNMARAALDADYSAHPALRKDELRLITSIINLTDRFNCDFVTSSHTRSFQSINVSESDPESEEEGSTGGDDSDEGDVGSLQLGRSDGYEFQVPDPKEYPELEKIVTTEKNSESPAEDVMEWIKNIYRRSRGAELGTFGPGLLSSTFREQSDKWASMTRTYLGKVILIIHGFIMRALGEICTDSRVREELISTIMTDLLARYKAGMDQGKFLVDVERNRKPYTLNPYFTTHLQKSRSLRVTENFRAMAHDKDTDVGKRYVVDLDSIRSSVNDKTNMEHAKEDIHDILEAYYKIARERFVDNIYQQAVDHCLLSGPASPLRLFSEQWVLELDEHKLADIAGESRSIRERREKLKKKVHDLEVAMDILR</sequence>
<dbReference type="InterPro" id="IPR020850">
    <property type="entry name" value="GED_dom"/>
</dbReference>
<gene>
    <name evidence="4" type="ORF">JDV02_009598</name>
</gene>
<dbReference type="GO" id="GO:0005739">
    <property type="term" value="C:mitochondrion"/>
    <property type="evidence" value="ECO:0007669"/>
    <property type="project" value="TreeGrafter"/>
</dbReference>
<dbReference type="PROSITE" id="PS51388">
    <property type="entry name" value="GED"/>
    <property type="match status" value="1"/>
</dbReference>
<feature type="region of interest" description="Disordered" evidence="1">
    <location>
        <begin position="354"/>
        <end position="399"/>
    </location>
</feature>
<evidence type="ECO:0000259" key="2">
    <source>
        <dbReference type="PROSITE" id="PS51388"/>
    </source>
</evidence>
<dbReference type="InterPro" id="IPR030381">
    <property type="entry name" value="G_DYNAMIN_dom"/>
</dbReference>
<dbReference type="GeneID" id="72071543"/>
<dbReference type="GO" id="GO:0000266">
    <property type="term" value="P:mitochondrial fission"/>
    <property type="evidence" value="ECO:0007669"/>
    <property type="project" value="TreeGrafter"/>
</dbReference>
<dbReference type="GO" id="GO:0048312">
    <property type="term" value="P:intracellular distribution of mitochondria"/>
    <property type="evidence" value="ECO:0007669"/>
    <property type="project" value="TreeGrafter"/>
</dbReference>
<dbReference type="RefSeq" id="XP_047847282.1">
    <property type="nucleotide sequence ID" value="XM_047991271.1"/>
</dbReference>
<dbReference type="GO" id="GO:0005525">
    <property type="term" value="F:GTP binding"/>
    <property type="evidence" value="ECO:0007669"/>
    <property type="project" value="InterPro"/>
</dbReference>